<dbReference type="Gene3D" id="3.40.50.360">
    <property type="match status" value="1"/>
</dbReference>
<dbReference type="KEGG" id="csq:CSCA_3427"/>
<organism evidence="6 7">
    <name type="scientific">Clostridium scatologenes</name>
    <dbReference type="NCBI Taxonomy" id="1548"/>
    <lineage>
        <taxon>Bacteria</taxon>
        <taxon>Bacillati</taxon>
        <taxon>Bacillota</taxon>
        <taxon>Clostridia</taxon>
        <taxon>Eubacteriales</taxon>
        <taxon>Clostridiaceae</taxon>
        <taxon>Clostridium</taxon>
    </lineage>
</organism>
<dbReference type="InterPro" id="IPR029039">
    <property type="entry name" value="Flavoprotein-like_sf"/>
</dbReference>
<proteinExistence type="predicted"/>
<evidence type="ECO:0000313" key="7">
    <source>
        <dbReference type="Proteomes" id="UP000033115"/>
    </source>
</evidence>
<dbReference type="PROSITE" id="PS51379">
    <property type="entry name" value="4FE4S_FER_2"/>
    <property type="match status" value="2"/>
</dbReference>
<dbReference type="RefSeq" id="WP_029160370.1">
    <property type="nucleotide sequence ID" value="NZ_CP009933.1"/>
</dbReference>
<dbReference type="AlphaFoldDB" id="A0A0E3K271"/>
<feature type="domain" description="4Fe-4S ferredoxin-type" evidence="5">
    <location>
        <begin position="226"/>
        <end position="246"/>
    </location>
</feature>
<dbReference type="GO" id="GO:0046872">
    <property type="term" value="F:metal ion binding"/>
    <property type="evidence" value="ECO:0007669"/>
    <property type="project" value="UniProtKB-KW"/>
</dbReference>
<evidence type="ECO:0000259" key="5">
    <source>
        <dbReference type="PROSITE" id="PS51379"/>
    </source>
</evidence>
<dbReference type="EMBL" id="CP009933">
    <property type="protein sequence ID" value="AKA70552.1"/>
    <property type="molecule type" value="Genomic_DNA"/>
</dbReference>
<feature type="domain" description="4Fe-4S ferredoxin-type" evidence="5">
    <location>
        <begin position="190"/>
        <end position="218"/>
    </location>
</feature>
<dbReference type="Pfam" id="PF13237">
    <property type="entry name" value="Fer4_10"/>
    <property type="match status" value="1"/>
</dbReference>
<gene>
    <name evidence="6" type="ORF">CSCA_3427</name>
</gene>
<dbReference type="GO" id="GO:0051536">
    <property type="term" value="F:iron-sulfur cluster binding"/>
    <property type="evidence" value="ECO:0007669"/>
    <property type="project" value="UniProtKB-KW"/>
</dbReference>
<keyword evidence="3" id="KW-0411">Iron-sulfur</keyword>
<evidence type="ECO:0000313" key="6">
    <source>
        <dbReference type="EMBL" id="AKA70552.1"/>
    </source>
</evidence>
<feature type="domain" description="Flavodoxin-like" evidence="4">
    <location>
        <begin position="4"/>
        <end position="149"/>
    </location>
</feature>
<dbReference type="Gene3D" id="3.30.70.20">
    <property type="match status" value="1"/>
</dbReference>
<keyword evidence="1" id="KW-0479">Metal-binding</keyword>
<dbReference type="InterPro" id="IPR047964">
    <property type="entry name" value="EFR1-like"/>
</dbReference>
<dbReference type="InterPro" id="IPR017900">
    <property type="entry name" value="4Fe4S_Fe_S_CS"/>
</dbReference>
<dbReference type="InterPro" id="IPR017896">
    <property type="entry name" value="4Fe4S_Fe-S-bd"/>
</dbReference>
<name>A0A0E3K271_CLOSL</name>
<dbReference type="HOGENOM" id="CLU_068049_1_0_9"/>
<keyword evidence="7" id="KW-1185">Reference proteome</keyword>
<reference evidence="6 7" key="1">
    <citation type="journal article" date="2015" name="J. Biotechnol.">
        <title>Complete genome sequence of a malodorant-producing acetogen, Clostridium scatologenes ATCC 25775(T).</title>
        <authorList>
            <person name="Zhu Z."/>
            <person name="Guo T."/>
            <person name="Zheng H."/>
            <person name="Song T."/>
            <person name="Ouyang P."/>
            <person name="Xie J."/>
        </authorList>
    </citation>
    <scope>NUCLEOTIDE SEQUENCE [LARGE SCALE GENOMIC DNA]</scope>
    <source>
        <strain evidence="6 7">ATCC 25775</strain>
    </source>
</reference>
<dbReference type="STRING" id="1548.CSCA_3427"/>
<sequence length="287" mass="32663">MKSVIIYYFSGTGNTELVKNMIEKGLSNNEYDVTVVKIEDVLKKKLKIEVEKYDLVGIGSQVIGFGVPNIVNDFVKVLPKTKGKKVFIFRTAGGVVPKNYNCSKPMIRKLSRKGYKVFYERIFSIASNWIIKFDDQIVKKLYEATSKKAEIMCREIISGKERRLKIGIGLKAVMEFAIFASSRLIPLTGKDLTISKECVHCGLCIKNCPVENIYEKKGKIKFGLSCNGCMRCVYSCPKVAIKYRHLKFFSVPGGYNIKKVLSKTYDQSKMPDKVPPFFNRYIEDDTM</sequence>
<dbReference type="SUPFAM" id="SSF52218">
    <property type="entry name" value="Flavoproteins"/>
    <property type="match status" value="1"/>
</dbReference>
<dbReference type="InterPro" id="IPR008254">
    <property type="entry name" value="Flavodoxin/NO_synth"/>
</dbReference>
<evidence type="ECO:0000259" key="4">
    <source>
        <dbReference type="PROSITE" id="PS50902"/>
    </source>
</evidence>
<dbReference type="PROSITE" id="PS50902">
    <property type="entry name" value="FLAVODOXIN_LIKE"/>
    <property type="match status" value="1"/>
</dbReference>
<evidence type="ECO:0000256" key="2">
    <source>
        <dbReference type="ARBA" id="ARBA00023004"/>
    </source>
</evidence>
<dbReference type="NCBIfam" id="NF038196">
    <property type="entry name" value="ferrodoxin_EFR1"/>
    <property type="match status" value="1"/>
</dbReference>
<accession>A0A0E3K271</accession>
<evidence type="ECO:0000256" key="3">
    <source>
        <dbReference type="ARBA" id="ARBA00023014"/>
    </source>
</evidence>
<dbReference type="PROSITE" id="PS00198">
    <property type="entry name" value="4FE4S_FER_1"/>
    <property type="match status" value="2"/>
</dbReference>
<dbReference type="Proteomes" id="UP000033115">
    <property type="component" value="Chromosome"/>
</dbReference>
<dbReference type="SUPFAM" id="SSF54862">
    <property type="entry name" value="4Fe-4S ferredoxins"/>
    <property type="match status" value="1"/>
</dbReference>
<evidence type="ECO:0000256" key="1">
    <source>
        <dbReference type="ARBA" id="ARBA00022723"/>
    </source>
</evidence>
<keyword evidence="2" id="KW-0408">Iron</keyword>
<dbReference type="GO" id="GO:0010181">
    <property type="term" value="F:FMN binding"/>
    <property type="evidence" value="ECO:0007669"/>
    <property type="project" value="InterPro"/>
</dbReference>
<protein>
    <submittedName>
        <fullName evidence="6">Iron-sulfur cluster-binding protein</fullName>
    </submittedName>
</protein>
<dbReference type="GO" id="GO:0016651">
    <property type="term" value="F:oxidoreductase activity, acting on NAD(P)H"/>
    <property type="evidence" value="ECO:0007669"/>
    <property type="project" value="UniProtKB-ARBA"/>
</dbReference>